<dbReference type="Proteomes" id="UP001205035">
    <property type="component" value="Unassembled WGS sequence"/>
</dbReference>
<name>A0AAJ1CFM5_9BACT</name>
<organism evidence="1 2">
    <name type="scientific">Alistipes onderdonkii</name>
    <dbReference type="NCBI Taxonomy" id="328813"/>
    <lineage>
        <taxon>Bacteria</taxon>
        <taxon>Pseudomonadati</taxon>
        <taxon>Bacteroidota</taxon>
        <taxon>Bacteroidia</taxon>
        <taxon>Bacteroidales</taxon>
        <taxon>Rikenellaceae</taxon>
        <taxon>Alistipes</taxon>
    </lineage>
</organism>
<dbReference type="RefSeq" id="WP_256166486.1">
    <property type="nucleotide sequence ID" value="NZ_JANGBQ010000020.1"/>
</dbReference>
<dbReference type="AlphaFoldDB" id="A0AAJ1CFM5"/>
<proteinExistence type="predicted"/>
<dbReference type="EMBL" id="JANGBQ010000020">
    <property type="protein sequence ID" value="MCQ5083699.1"/>
    <property type="molecule type" value="Genomic_DNA"/>
</dbReference>
<reference evidence="1" key="1">
    <citation type="submission" date="2022-06" db="EMBL/GenBank/DDBJ databases">
        <title>Isolation of gut microbiota from human fecal samples.</title>
        <authorList>
            <person name="Pamer E.G."/>
            <person name="Barat B."/>
            <person name="Waligurski E."/>
            <person name="Medina S."/>
            <person name="Paddock L."/>
            <person name="Mostad J."/>
        </authorList>
    </citation>
    <scope>NUCLEOTIDE SEQUENCE</scope>
    <source>
        <strain evidence="1">DFI.6.22</strain>
    </source>
</reference>
<comment type="caution">
    <text evidence="1">The sequence shown here is derived from an EMBL/GenBank/DDBJ whole genome shotgun (WGS) entry which is preliminary data.</text>
</comment>
<evidence type="ECO:0000313" key="1">
    <source>
        <dbReference type="EMBL" id="MCQ5083699.1"/>
    </source>
</evidence>
<protein>
    <submittedName>
        <fullName evidence="1">Uncharacterized protein</fullName>
    </submittedName>
</protein>
<gene>
    <name evidence="1" type="ORF">NE651_12475</name>
</gene>
<sequence>MKHLRYYSGFYSRDNIPYRIEIWQESETDFDPVRIVLSSDPVEIEWAEVDKLEPVHSSSATLNMVSMSDRFFADLYAVEPGAIRLDILRKGELYWSGTLDTELFEEPYSYKDRYITTVTFSDFAILDRLDWQERGIKTMSEVLEICLDAAGFKRGSVEEHITTRLPGKSTYTLLEDCSLMCENFFDEDDEPSSIREVLDEMLRPFALRLKQKNGKLLLYDINGIYDTAPTPVCWRGTDAMLGVEPVYNKVTITFSPYATGTLLDGTLDPDEVLPEKPIGASGELIYTERNSGTDGFRITYDQEASSQLGKMTLMGGACPFRIDAEFSGSNAAGVMWGFRPGDYWRGLRPTNALADDNDALASPDNCVEIIETPRVHVLDVRDANRLRYKIKVSLNVLFDVRYNPFEQASYENEEGNWDDFKNWVNYGYIPVMILLYDDKGAAKYYYYNNNIRWSHSYVGSGSWQPLSGSVGSMEHISWLSFYDQSDRKSNTGFGGWQGNKRALGWYSGGLSSQKSLDGELLPAPPISGYIKFMVYSGVWYHDNDADRPYRAALWDKVRWLLYKDPKIEVVKSNGNSVNEEDVKVSAWINKQAKESLDISTIIGTAKILLPSGRGYILRTSDSGFAEEGAGSVIQTFYRAGETASLEQLLAGTVYSNYARRMSTLSGTIALEPSAEVLSDASSGDAKYMLLSEVQSLGRETSEIKMAEIAPDSFTGIEYDKK</sequence>
<accession>A0AAJ1CFM5</accession>
<evidence type="ECO:0000313" key="2">
    <source>
        <dbReference type="Proteomes" id="UP001205035"/>
    </source>
</evidence>